<dbReference type="Gene3D" id="3.90.400.10">
    <property type="entry name" value="Oligo-1,6-glucosidase, Domain 2"/>
    <property type="match status" value="1"/>
</dbReference>
<evidence type="ECO:0000256" key="1">
    <source>
        <dbReference type="ARBA" id="ARBA00004496"/>
    </source>
</evidence>
<dbReference type="EMBL" id="CP012600">
    <property type="protein sequence ID" value="ALC83595.1"/>
    <property type="molecule type" value="Genomic_DNA"/>
</dbReference>
<dbReference type="InterPro" id="IPR013780">
    <property type="entry name" value="Glyco_hydro_b"/>
</dbReference>
<dbReference type="InterPro" id="IPR045857">
    <property type="entry name" value="O16G_dom_2"/>
</dbReference>
<dbReference type="OrthoDB" id="9805159at2"/>
<dbReference type="AlphaFoldDB" id="A0A0M4GCG2"/>
<dbReference type="GO" id="GO:0005737">
    <property type="term" value="C:cytoplasm"/>
    <property type="evidence" value="ECO:0007669"/>
    <property type="project" value="UniProtKB-SubCell"/>
</dbReference>
<keyword evidence="3" id="KW-0378">Hydrolase</keyword>
<dbReference type="SUPFAM" id="SSF51445">
    <property type="entry name" value="(Trans)glycosidases"/>
    <property type="match status" value="1"/>
</dbReference>
<reference evidence="6 7" key="2">
    <citation type="journal article" date="2016" name="Int. J. Syst. Evol. Microbiol.">
        <title>Bacillus gobiensis sp. nov., isolated from a soil sample.</title>
        <authorList>
            <person name="Liu B."/>
            <person name="Liu G.H."/>
            <person name="Cetin S."/>
            <person name="Schumann P."/>
            <person name="Pan Z.Z."/>
            <person name="Chen Q.Q."/>
        </authorList>
    </citation>
    <scope>NUCLEOTIDE SEQUENCE [LARGE SCALE GENOMIC DNA]</scope>
    <source>
        <strain evidence="6 7">FJAT-4402</strain>
    </source>
</reference>
<comment type="subcellular location">
    <subcellularLocation>
        <location evidence="1">Cytoplasm</location>
    </subcellularLocation>
</comment>
<evidence type="ECO:0000313" key="6">
    <source>
        <dbReference type="EMBL" id="ALC83595.1"/>
    </source>
</evidence>
<accession>A0A0M4GCG2</accession>
<comment type="similarity">
    <text evidence="2">Belongs to the glycosyl hydrolase 13 family.</text>
</comment>
<keyword evidence="7" id="KW-1185">Reference proteome</keyword>
<dbReference type="NCBIfam" id="NF008183">
    <property type="entry name" value="PRK10933.1"/>
    <property type="match status" value="1"/>
</dbReference>
<organism evidence="6 7">
    <name type="scientific">Bacillus gobiensis</name>
    <dbReference type="NCBI Taxonomy" id="1441095"/>
    <lineage>
        <taxon>Bacteria</taxon>
        <taxon>Bacillati</taxon>
        <taxon>Bacillota</taxon>
        <taxon>Bacilli</taxon>
        <taxon>Bacillales</taxon>
        <taxon>Bacillaceae</taxon>
        <taxon>Bacillus</taxon>
    </lineage>
</organism>
<dbReference type="Proteomes" id="UP000067625">
    <property type="component" value="Chromosome"/>
</dbReference>
<dbReference type="GO" id="GO:0004556">
    <property type="term" value="F:alpha-amylase activity"/>
    <property type="evidence" value="ECO:0007669"/>
    <property type="project" value="TreeGrafter"/>
</dbReference>
<evidence type="ECO:0000256" key="3">
    <source>
        <dbReference type="ARBA" id="ARBA00022801"/>
    </source>
</evidence>
<dbReference type="PATRIC" id="fig|1441095.3.peg.4474"/>
<dbReference type="PANTHER" id="PTHR10357">
    <property type="entry name" value="ALPHA-AMYLASE FAMILY MEMBER"/>
    <property type="match status" value="1"/>
</dbReference>
<reference evidence="7" key="1">
    <citation type="submission" date="2015-08" db="EMBL/GenBank/DDBJ databases">
        <title>Genome sequencing project for genomic taxonomy and phylogenomics of Bacillus-like bacteria.</title>
        <authorList>
            <person name="Liu B."/>
            <person name="Wang J."/>
            <person name="Zhu Y."/>
            <person name="Liu G."/>
            <person name="Chen Q."/>
            <person name="Chen Z."/>
            <person name="Lan J."/>
            <person name="Che J."/>
            <person name="Ge C."/>
            <person name="Shi H."/>
            <person name="Pan Z."/>
            <person name="Liu X."/>
        </authorList>
    </citation>
    <scope>NUCLEOTIDE SEQUENCE [LARGE SCALE GENOMIC DNA]</scope>
    <source>
        <strain evidence="7">FJAT-4402</strain>
    </source>
</reference>
<evidence type="ECO:0000259" key="5">
    <source>
        <dbReference type="SMART" id="SM00642"/>
    </source>
</evidence>
<protein>
    <submittedName>
        <fullName evidence="6">Alpha-glucosidase</fullName>
    </submittedName>
</protein>
<dbReference type="RefSeq" id="WP_053605449.1">
    <property type="nucleotide sequence ID" value="NZ_CP012600.1"/>
</dbReference>
<evidence type="ECO:0000256" key="4">
    <source>
        <dbReference type="ARBA" id="ARBA00023295"/>
    </source>
</evidence>
<evidence type="ECO:0000256" key="2">
    <source>
        <dbReference type="ARBA" id="ARBA00008061"/>
    </source>
</evidence>
<dbReference type="STRING" id="1441095.AM592_20215"/>
<evidence type="ECO:0000313" key="7">
    <source>
        <dbReference type="Proteomes" id="UP000067625"/>
    </source>
</evidence>
<keyword evidence="4" id="KW-0326">Glycosidase</keyword>
<sequence length="563" mass="65200">MQSKKWWQNSVIYQIYPKSFKDTNHDGIGDINGVIEKLDYLKELGIDVIWLNPVFCSPMDDNGYDISDYMDIAPEYGTMNDMDRLIAEAKKREISIIMDLVLNHTSDEHPWFIESRKSKDNKKRDWYIWRDPKTDGSAPNNWRSKFGGSAWEYDERSGQYYLHVFSKKQPDLNWDNPEVREALYEMIHFWLKKGIAGFRLDAITFIKKSDMMDDFPSDSSDGLSPVDIGTLNQPGLLEHLHELKKKAFNQDIFTVAEAPGVLARDLPDYVGDNGVFDMLFEFGHVDIDLDKDGKWYKPLDRPLSGLKKVISESQEVINQIGWSPLYIENHDLPRSINHFLGQHVDGPIPAKLLATFYMLLKGTPFIYQGQELGMTNVNFPSIEYYNDIASIGQYKQAVEEGYSEEEALKTIWRRSRDNGRTPMHWDNGNNAGFSEHEPWLSINPNYQTINVQNNLTDSNSVFHYYRQLIQLRKNNEVLLHGSYDNLMPDDKDLWTYTRSLGNEKIIVILNFSDKTVPLHLPSPININETPLLIGNYSAENNEPMETNLLRPFEARVFQLKSEN</sequence>
<dbReference type="InterPro" id="IPR017853">
    <property type="entry name" value="GH"/>
</dbReference>
<dbReference type="SMART" id="SM00642">
    <property type="entry name" value="Aamy"/>
    <property type="match status" value="1"/>
</dbReference>
<name>A0A0M4GCG2_9BACI</name>
<dbReference type="Pfam" id="PF00128">
    <property type="entry name" value="Alpha-amylase"/>
    <property type="match status" value="1"/>
</dbReference>
<dbReference type="FunFam" id="2.60.40.1180:FF:000007">
    <property type="entry name" value="Sucrose isomerase"/>
    <property type="match status" value="1"/>
</dbReference>
<dbReference type="GO" id="GO:0009313">
    <property type="term" value="P:oligosaccharide catabolic process"/>
    <property type="evidence" value="ECO:0007669"/>
    <property type="project" value="TreeGrafter"/>
</dbReference>
<dbReference type="SUPFAM" id="SSF51011">
    <property type="entry name" value="Glycosyl hydrolase domain"/>
    <property type="match status" value="1"/>
</dbReference>
<dbReference type="PANTHER" id="PTHR10357:SF178">
    <property type="entry name" value="OLIGO-1,6-GLUCOSIDASE 3-RELATED"/>
    <property type="match status" value="1"/>
</dbReference>
<dbReference type="InterPro" id="IPR006047">
    <property type="entry name" value="GH13_cat_dom"/>
</dbReference>
<dbReference type="CDD" id="cd11333">
    <property type="entry name" value="AmyAc_SI_OligoGlu_DGase"/>
    <property type="match status" value="1"/>
</dbReference>
<dbReference type="Gene3D" id="2.60.40.1180">
    <property type="entry name" value="Golgi alpha-mannosidase II"/>
    <property type="match status" value="1"/>
</dbReference>
<feature type="domain" description="Glycosyl hydrolase family 13 catalytic" evidence="5">
    <location>
        <begin position="14"/>
        <end position="420"/>
    </location>
</feature>
<dbReference type="Gene3D" id="3.20.20.80">
    <property type="entry name" value="Glycosidases"/>
    <property type="match status" value="1"/>
</dbReference>
<dbReference type="FunFam" id="3.20.20.80:FF:000064">
    <property type="entry name" value="Oligo-1,6-glucosidase"/>
    <property type="match status" value="2"/>
</dbReference>
<proteinExistence type="inferred from homology"/>
<gene>
    <name evidence="6" type="ORF">AM592_20215</name>
</gene>
<dbReference type="FunFam" id="3.90.400.10:FF:000002">
    <property type="entry name" value="Sucrose isomerase"/>
    <property type="match status" value="1"/>
</dbReference>